<keyword evidence="3" id="KW-0819">tRNA processing</keyword>
<evidence type="ECO:0000313" key="13">
    <source>
        <dbReference type="EMBL" id="MBD2869691.1"/>
    </source>
</evidence>
<keyword evidence="5" id="KW-0479">Metal-binding</keyword>
<evidence type="ECO:0000256" key="5">
    <source>
        <dbReference type="ARBA" id="ARBA00022723"/>
    </source>
</evidence>
<feature type="domain" description="Poly A polymerase head" evidence="10">
    <location>
        <begin position="28"/>
        <end position="146"/>
    </location>
</feature>
<dbReference type="RefSeq" id="WP_190861987.1">
    <property type="nucleotide sequence ID" value="NZ_JACXIY010000015.1"/>
</dbReference>
<proteinExistence type="inferred from homology"/>
<evidence type="ECO:0000256" key="7">
    <source>
        <dbReference type="ARBA" id="ARBA00022842"/>
    </source>
</evidence>
<evidence type="ECO:0000256" key="4">
    <source>
        <dbReference type="ARBA" id="ARBA00022695"/>
    </source>
</evidence>
<dbReference type="CDD" id="cd05398">
    <property type="entry name" value="NT_ClassII-CCAase"/>
    <property type="match status" value="1"/>
</dbReference>
<dbReference type="Gene3D" id="3.30.460.10">
    <property type="entry name" value="Beta Polymerase, domain 2"/>
    <property type="match status" value="1"/>
</dbReference>
<name>A0A927CP46_9BACL</name>
<keyword evidence="6" id="KW-0547">Nucleotide-binding</keyword>
<dbReference type="NCBIfam" id="NF009814">
    <property type="entry name" value="PRK13299.1"/>
    <property type="match status" value="1"/>
</dbReference>
<dbReference type="AlphaFoldDB" id="A0A927CP46"/>
<dbReference type="InterPro" id="IPR050264">
    <property type="entry name" value="Bact_CCA-adding_enz_type3_sf"/>
</dbReference>
<keyword evidence="4 13" id="KW-0548">Nucleotidyltransferase</keyword>
<evidence type="ECO:0000256" key="8">
    <source>
        <dbReference type="ARBA" id="ARBA00022884"/>
    </source>
</evidence>
<dbReference type="GO" id="GO:0000166">
    <property type="term" value="F:nucleotide binding"/>
    <property type="evidence" value="ECO:0007669"/>
    <property type="project" value="UniProtKB-KW"/>
</dbReference>
<protein>
    <submittedName>
        <fullName evidence="13">CCA tRNA nucleotidyltransferase</fullName>
        <ecNumber evidence="13">2.7.7.72</ecNumber>
    </submittedName>
</protein>
<comment type="cofactor">
    <cofactor evidence="1">
        <name>Mg(2+)</name>
        <dbReference type="ChEBI" id="CHEBI:18420"/>
    </cofactor>
</comment>
<dbReference type="InterPro" id="IPR002646">
    <property type="entry name" value="PolA_pol_head_dom"/>
</dbReference>
<dbReference type="SUPFAM" id="SSF81891">
    <property type="entry name" value="Poly A polymerase C-terminal region-like"/>
    <property type="match status" value="1"/>
</dbReference>
<dbReference type="GO" id="GO:0000049">
    <property type="term" value="F:tRNA binding"/>
    <property type="evidence" value="ECO:0007669"/>
    <property type="project" value="TreeGrafter"/>
</dbReference>
<keyword evidence="14" id="KW-1185">Reference proteome</keyword>
<dbReference type="Proteomes" id="UP000632125">
    <property type="component" value="Unassembled WGS sequence"/>
</dbReference>
<dbReference type="EC" id="2.7.7.72" evidence="13"/>
<reference evidence="13" key="1">
    <citation type="submission" date="2020-09" db="EMBL/GenBank/DDBJ databases">
        <title>A novel bacterium of genus Paenibacillus, isolated from South China Sea.</title>
        <authorList>
            <person name="Huang H."/>
            <person name="Mo K."/>
            <person name="Hu Y."/>
        </authorList>
    </citation>
    <scope>NUCLEOTIDE SEQUENCE</scope>
    <source>
        <strain evidence="13">IB182493</strain>
    </source>
</reference>
<keyword evidence="2 9" id="KW-0808">Transferase</keyword>
<dbReference type="Pfam" id="PF13735">
    <property type="entry name" value="tRNA_NucTran2_2"/>
    <property type="match status" value="1"/>
</dbReference>
<evidence type="ECO:0000256" key="9">
    <source>
        <dbReference type="RuleBase" id="RU003953"/>
    </source>
</evidence>
<dbReference type="Pfam" id="PF12627">
    <property type="entry name" value="PolyA_pol_RNAbd"/>
    <property type="match status" value="1"/>
</dbReference>
<evidence type="ECO:0000256" key="3">
    <source>
        <dbReference type="ARBA" id="ARBA00022694"/>
    </source>
</evidence>
<dbReference type="InterPro" id="IPR032810">
    <property type="entry name" value="CCA-adding_enz_C"/>
</dbReference>
<keyword evidence="7" id="KW-0460">Magnesium</keyword>
<sequence length="434" mass="48071">MKLSPPEVIAAALPIVTRLREHRFEAVFVGGAVRDTVLGLPVKDVDIATSALPEQVLALFERCIPTGLQHGTVTVVHNKIAYEVTTYREEARYEAHRKPESVRYIASLEGDLLRRDFTMNAMALSADGELIDPYGGLHDLRLGLLRCVGDPNARFAEDALRMLRAVRFIGAYGLKPAYRTWRALLRHGHLMKFIAMERVASELDKLIAGASPARGLHYAAASRLLEHLKEPLPAEVTLAAAEACRTRSTAALFAGLGKLKEADLRLASVAIGLSLTSDAALRSMQALRLSNQRTKSIMGLLGIHLDLQEAEPDPEEHSLRPAWLGIVLRYGVRMAGQWLEIAELLQRTTPARCIVPAAQLEAWMNEMPVATLKQLKVSGKELAEHLRKPTGPWISDWLSRLLLEAALGRVPNDKQPLLRQAELWDKKEESNDES</sequence>
<evidence type="ECO:0000313" key="14">
    <source>
        <dbReference type="Proteomes" id="UP000632125"/>
    </source>
</evidence>
<dbReference type="PANTHER" id="PTHR46173">
    <property type="entry name" value="CCA TRNA NUCLEOTIDYLTRANSFERASE 1, MITOCHONDRIAL"/>
    <property type="match status" value="1"/>
</dbReference>
<dbReference type="GO" id="GO:0008033">
    <property type="term" value="P:tRNA processing"/>
    <property type="evidence" value="ECO:0007669"/>
    <property type="project" value="UniProtKB-KW"/>
</dbReference>
<dbReference type="SUPFAM" id="SSF81301">
    <property type="entry name" value="Nucleotidyltransferase"/>
    <property type="match status" value="1"/>
</dbReference>
<dbReference type="PANTHER" id="PTHR46173:SF1">
    <property type="entry name" value="CCA TRNA NUCLEOTIDYLTRANSFERASE 1, MITOCHONDRIAL"/>
    <property type="match status" value="1"/>
</dbReference>
<evidence type="ECO:0000259" key="12">
    <source>
        <dbReference type="Pfam" id="PF13735"/>
    </source>
</evidence>
<evidence type="ECO:0000256" key="1">
    <source>
        <dbReference type="ARBA" id="ARBA00001946"/>
    </source>
</evidence>
<accession>A0A927CP46</accession>
<keyword evidence="8 9" id="KW-0694">RNA-binding</keyword>
<organism evidence="13 14">
    <name type="scientific">Paenibacillus arenilitoris</name>
    <dbReference type="NCBI Taxonomy" id="2772299"/>
    <lineage>
        <taxon>Bacteria</taxon>
        <taxon>Bacillati</taxon>
        <taxon>Bacillota</taxon>
        <taxon>Bacilli</taxon>
        <taxon>Bacillales</taxon>
        <taxon>Paenibacillaceae</taxon>
        <taxon>Paenibacillus</taxon>
    </lineage>
</organism>
<dbReference type="GO" id="GO:0046872">
    <property type="term" value="F:metal ion binding"/>
    <property type="evidence" value="ECO:0007669"/>
    <property type="project" value="UniProtKB-KW"/>
</dbReference>
<evidence type="ECO:0000256" key="6">
    <source>
        <dbReference type="ARBA" id="ARBA00022741"/>
    </source>
</evidence>
<dbReference type="InterPro" id="IPR032828">
    <property type="entry name" value="PolyA_RNA-bd"/>
</dbReference>
<evidence type="ECO:0000259" key="11">
    <source>
        <dbReference type="Pfam" id="PF12627"/>
    </source>
</evidence>
<dbReference type="Gene3D" id="1.10.246.80">
    <property type="match status" value="1"/>
</dbReference>
<comment type="caution">
    <text evidence="13">The sequence shown here is derived from an EMBL/GenBank/DDBJ whole genome shotgun (WGS) entry which is preliminary data.</text>
</comment>
<gene>
    <name evidence="13" type="ORF">IDH41_13955</name>
</gene>
<dbReference type="Pfam" id="PF01743">
    <property type="entry name" value="PolyA_pol"/>
    <property type="match status" value="1"/>
</dbReference>
<comment type="similarity">
    <text evidence="9">Belongs to the tRNA nucleotidyltransferase/poly(A) polymerase family.</text>
</comment>
<dbReference type="Gene3D" id="1.10.3090.10">
    <property type="entry name" value="cca-adding enzyme, domain 2"/>
    <property type="match status" value="1"/>
</dbReference>
<evidence type="ECO:0000256" key="2">
    <source>
        <dbReference type="ARBA" id="ARBA00022679"/>
    </source>
</evidence>
<dbReference type="InterPro" id="IPR043519">
    <property type="entry name" value="NT_sf"/>
</dbReference>
<dbReference type="EMBL" id="JACXIY010000015">
    <property type="protein sequence ID" value="MBD2869691.1"/>
    <property type="molecule type" value="Genomic_DNA"/>
</dbReference>
<evidence type="ECO:0000259" key="10">
    <source>
        <dbReference type="Pfam" id="PF01743"/>
    </source>
</evidence>
<feature type="domain" description="tRNA nucleotidyltransferase/poly(A) polymerase RNA and SrmB- binding" evidence="11">
    <location>
        <begin position="174"/>
        <end position="228"/>
    </location>
</feature>
<feature type="domain" description="CCA-adding enzyme C-terminal" evidence="12">
    <location>
        <begin position="266"/>
        <end position="419"/>
    </location>
</feature>
<dbReference type="GO" id="GO:0004810">
    <property type="term" value="F:CCA tRNA nucleotidyltransferase activity"/>
    <property type="evidence" value="ECO:0007669"/>
    <property type="project" value="UniProtKB-EC"/>
</dbReference>